<evidence type="ECO:0000313" key="2">
    <source>
        <dbReference type="Proteomes" id="UP000184474"/>
    </source>
</evidence>
<reference evidence="2" key="1">
    <citation type="submission" date="2016-11" db="EMBL/GenBank/DDBJ databases">
        <authorList>
            <person name="Varghese N."/>
            <person name="Submissions S."/>
        </authorList>
    </citation>
    <scope>NUCLEOTIDE SEQUENCE [LARGE SCALE GENOMIC DNA]</scope>
    <source>
        <strain evidence="2">DSM 26134</strain>
    </source>
</reference>
<keyword evidence="2" id="KW-1185">Reference proteome</keyword>
<sequence length="41" mass="4713">MFFTFATQNKHLSPNTTVNFKNKLSNMVLGSEMIKSKNCFN</sequence>
<dbReference type="EMBL" id="FRAA01000001">
    <property type="protein sequence ID" value="SHJ78064.1"/>
    <property type="molecule type" value="Genomic_DNA"/>
</dbReference>
<dbReference type="AlphaFoldDB" id="A0A1M6M3N5"/>
<proteinExistence type="predicted"/>
<gene>
    <name evidence="1" type="ORF">SAMN04488028_1011210</name>
</gene>
<organism evidence="1 2">
    <name type="scientific">Reichenbachiella agariperforans</name>
    <dbReference type="NCBI Taxonomy" id="156994"/>
    <lineage>
        <taxon>Bacteria</taxon>
        <taxon>Pseudomonadati</taxon>
        <taxon>Bacteroidota</taxon>
        <taxon>Cytophagia</taxon>
        <taxon>Cytophagales</taxon>
        <taxon>Reichenbachiellaceae</taxon>
        <taxon>Reichenbachiella</taxon>
    </lineage>
</organism>
<evidence type="ECO:0000313" key="1">
    <source>
        <dbReference type="EMBL" id="SHJ78064.1"/>
    </source>
</evidence>
<dbReference type="Proteomes" id="UP000184474">
    <property type="component" value="Unassembled WGS sequence"/>
</dbReference>
<accession>A0A1M6M3N5</accession>
<name>A0A1M6M3N5_REIAG</name>
<protein>
    <submittedName>
        <fullName evidence="1">Uncharacterized protein</fullName>
    </submittedName>
</protein>